<protein>
    <submittedName>
        <fullName evidence="2">Uncharacterized protein</fullName>
    </submittedName>
</protein>
<evidence type="ECO:0000256" key="1">
    <source>
        <dbReference type="SAM" id="MobiDB-lite"/>
    </source>
</evidence>
<organism evidence="2 3">
    <name type="scientific">Choiromyces venosus 120613-1</name>
    <dbReference type="NCBI Taxonomy" id="1336337"/>
    <lineage>
        <taxon>Eukaryota</taxon>
        <taxon>Fungi</taxon>
        <taxon>Dikarya</taxon>
        <taxon>Ascomycota</taxon>
        <taxon>Pezizomycotina</taxon>
        <taxon>Pezizomycetes</taxon>
        <taxon>Pezizales</taxon>
        <taxon>Tuberaceae</taxon>
        <taxon>Choiromyces</taxon>
    </lineage>
</organism>
<reference evidence="2 3" key="1">
    <citation type="journal article" date="2018" name="Nat. Ecol. Evol.">
        <title>Pezizomycetes genomes reveal the molecular basis of ectomycorrhizal truffle lifestyle.</title>
        <authorList>
            <person name="Murat C."/>
            <person name="Payen T."/>
            <person name="Noel B."/>
            <person name="Kuo A."/>
            <person name="Morin E."/>
            <person name="Chen J."/>
            <person name="Kohler A."/>
            <person name="Krizsan K."/>
            <person name="Balestrini R."/>
            <person name="Da Silva C."/>
            <person name="Montanini B."/>
            <person name="Hainaut M."/>
            <person name="Levati E."/>
            <person name="Barry K.W."/>
            <person name="Belfiori B."/>
            <person name="Cichocki N."/>
            <person name="Clum A."/>
            <person name="Dockter R.B."/>
            <person name="Fauchery L."/>
            <person name="Guy J."/>
            <person name="Iotti M."/>
            <person name="Le Tacon F."/>
            <person name="Lindquist E.A."/>
            <person name="Lipzen A."/>
            <person name="Malagnac F."/>
            <person name="Mello A."/>
            <person name="Molinier V."/>
            <person name="Miyauchi S."/>
            <person name="Poulain J."/>
            <person name="Riccioni C."/>
            <person name="Rubini A."/>
            <person name="Sitrit Y."/>
            <person name="Splivallo R."/>
            <person name="Traeger S."/>
            <person name="Wang M."/>
            <person name="Zifcakova L."/>
            <person name="Wipf D."/>
            <person name="Zambonelli A."/>
            <person name="Paolocci F."/>
            <person name="Nowrousian M."/>
            <person name="Ottonello S."/>
            <person name="Baldrian P."/>
            <person name="Spatafora J.W."/>
            <person name="Henrissat B."/>
            <person name="Nagy L.G."/>
            <person name="Aury J.M."/>
            <person name="Wincker P."/>
            <person name="Grigoriev I.V."/>
            <person name="Bonfante P."/>
            <person name="Martin F.M."/>
        </authorList>
    </citation>
    <scope>NUCLEOTIDE SEQUENCE [LARGE SCALE GENOMIC DNA]</scope>
    <source>
        <strain evidence="2 3">120613-1</strain>
    </source>
</reference>
<keyword evidence="3" id="KW-1185">Reference proteome</keyword>
<gene>
    <name evidence="2" type="ORF">L873DRAFT_1194094</name>
</gene>
<accession>A0A3N4JES0</accession>
<dbReference type="Proteomes" id="UP000276215">
    <property type="component" value="Unassembled WGS sequence"/>
</dbReference>
<dbReference type="EMBL" id="ML120411">
    <property type="protein sequence ID" value="RPA96762.1"/>
    <property type="molecule type" value="Genomic_DNA"/>
</dbReference>
<feature type="compositionally biased region" description="Basic and acidic residues" evidence="1">
    <location>
        <begin position="108"/>
        <end position="119"/>
    </location>
</feature>
<feature type="compositionally biased region" description="Basic residues" evidence="1">
    <location>
        <begin position="120"/>
        <end position="136"/>
    </location>
</feature>
<dbReference type="AlphaFoldDB" id="A0A3N4JES0"/>
<evidence type="ECO:0000313" key="2">
    <source>
        <dbReference type="EMBL" id="RPA96762.1"/>
    </source>
</evidence>
<evidence type="ECO:0000313" key="3">
    <source>
        <dbReference type="Proteomes" id="UP000276215"/>
    </source>
</evidence>
<proteinExistence type="predicted"/>
<sequence>MGVNGIPKASEKLTDREVRFLKKKPNQKTSKPLRSQPTKTQPSHDRSSSSGAPQHLVDTRAHRLRTSHPTTSQVPPANHKTTPYTTPPRNNRSNNHSSFMGVNSIPKASEKLTDREVRFLKKKPNQKTPKARGPKHKPADRERTGSKKTQRPRPKSHSRQKTKPTPGRKVGKPKNSSNLETRVCPNGRSNEQTRRGKAKRQVPYDQLYPGQQNERIPNKEV</sequence>
<feature type="compositionally biased region" description="Basic and acidic residues" evidence="1">
    <location>
        <begin position="9"/>
        <end position="20"/>
    </location>
</feature>
<feature type="compositionally biased region" description="Polar residues" evidence="1">
    <location>
        <begin position="27"/>
        <end position="41"/>
    </location>
</feature>
<feature type="compositionally biased region" description="Basic residues" evidence="1">
    <location>
        <begin position="146"/>
        <end position="162"/>
    </location>
</feature>
<feature type="region of interest" description="Disordered" evidence="1">
    <location>
        <begin position="1"/>
        <end position="221"/>
    </location>
</feature>
<feature type="compositionally biased region" description="Low complexity" evidence="1">
    <location>
        <begin position="81"/>
        <end position="98"/>
    </location>
</feature>
<name>A0A3N4JES0_9PEZI</name>